<gene>
    <name evidence="1" type="ORF">SAMN05421665_1626</name>
</gene>
<dbReference type="AlphaFoldDB" id="A0A1R3WZJ5"/>
<proteinExistence type="predicted"/>
<organism evidence="1 2">
    <name type="scientific">Yoonia rosea</name>
    <dbReference type="NCBI Taxonomy" id="287098"/>
    <lineage>
        <taxon>Bacteria</taxon>
        <taxon>Pseudomonadati</taxon>
        <taxon>Pseudomonadota</taxon>
        <taxon>Alphaproteobacteria</taxon>
        <taxon>Rhodobacterales</taxon>
        <taxon>Paracoccaceae</taxon>
        <taxon>Yoonia</taxon>
    </lineage>
</organism>
<dbReference type="EMBL" id="FTPR01000001">
    <property type="protein sequence ID" value="SIT83243.1"/>
    <property type="molecule type" value="Genomic_DNA"/>
</dbReference>
<dbReference type="STRING" id="287098.SAMN05421665_1626"/>
<accession>A0A1R3WZJ5</accession>
<protein>
    <submittedName>
        <fullName evidence="1">Uncharacterized protein</fullName>
    </submittedName>
</protein>
<dbReference type="Proteomes" id="UP000186997">
    <property type="component" value="Unassembled WGS sequence"/>
</dbReference>
<sequence length="40" mass="4462">MYRCDHKSAQGLSLFSVCGKELPTIAVTPAASGYYIWSYF</sequence>
<keyword evidence="2" id="KW-1185">Reference proteome</keyword>
<evidence type="ECO:0000313" key="1">
    <source>
        <dbReference type="EMBL" id="SIT83243.1"/>
    </source>
</evidence>
<reference evidence="2" key="1">
    <citation type="submission" date="2017-01" db="EMBL/GenBank/DDBJ databases">
        <authorList>
            <person name="Varghese N."/>
            <person name="Submissions S."/>
        </authorList>
    </citation>
    <scope>NUCLEOTIDE SEQUENCE [LARGE SCALE GENOMIC DNA]</scope>
    <source>
        <strain evidence="2">DSM 29591</strain>
    </source>
</reference>
<evidence type="ECO:0000313" key="2">
    <source>
        <dbReference type="Proteomes" id="UP000186997"/>
    </source>
</evidence>
<name>A0A1R3WZJ5_9RHOB</name>